<protein>
    <recommendedName>
        <fullName evidence="7">Neuronal tyrosine-phosphorylated phosphoinositide-3-kinase adaptor 2</fullName>
    </recommendedName>
</protein>
<dbReference type="PANTHER" id="PTHR22633:SF1">
    <property type="entry name" value="NEURONAL TYROSINE-PHOSPHORYLATED PHOSPHOINOSITIDE-3-KINASE ADAPTER 2"/>
    <property type="match status" value="1"/>
</dbReference>
<gene>
    <name evidence="5" type="primary">NYAP2</name>
</gene>
<reference evidence="5" key="2">
    <citation type="submission" date="2025-08" db="UniProtKB">
        <authorList>
            <consortium name="Ensembl"/>
        </authorList>
    </citation>
    <scope>IDENTIFICATION</scope>
</reference>
<evidence type="ECO:0000256" key="1">
    <source>
        <dbReference type="ARBA" id="ARBA00022553"/>
    </source>
</evidence>
<feature type="compositionally biased region" description="Polar residues" evidence="2">
    <location>
        <begin position="199"/>
        <end position="209"/>
    </location>
</feature>
<accession>A0A8C0T625</accession>
<reference evidence="5" key="1">
    <citation type="submission" date="2018-10" db="EMBL/GenBank/DDBJ databases">
        <title>De novo assembly of a Great Dane genome.</title>
        <authorList>
            <person name="Kidd J.M."/>
            <person name="Pendleton A.L."/>
            <person name="Shen F."/>
            <person name="Emery S."/>
        </authorList>
    </citation>
    <scope>NUCLEOTIDE SEQUENCE [LARGE SCALE GENOMIC DNA]</scope>
    <source>
        <strain evidence="5">Great Dane</strain>
    </source>
</reference>
<feature type="region of interest" description="Disordered" evidence="2">
    <location>
        <begin position="372"/>
        <end position="644"/>
    </location>
</feature>
<evidence type="ECO:0000259" key="3">
    <source>
        <dbReference type="Pfam" id="PF15439"/>
    </source>
</evidence>
<feature type="compositionally biased region" description="Basic and acidic residues" evidence="2">
    <location>
        <begin position="169"/>
        <end position="189"/>
    </location>
</feature>
<feature type="compositionally biased region" description="Basic and acidic residues" evidence="2">
    <location>
        <begin position="545"/>
        <end position="574"/>
    </location>
</feature>
<evidence type="ECO:0008006" key="7">
    <source>
        <dbReference type="Google" id="ProtNLM"/>
    </source>
</evidence>
<dbReference type="AlphaFoldDB" id="A0A8C0T625"/>
<evidence type="ECO:0000313" key="5">
    <source>
        <dbReference type="Ensembl" id="ENSCAFP00040031264.1"/>
    </source>
</evidence>
<evidence type="ECO:0000313" key="6">
    <source>
        <dbReference type="Proteomes" id="UP000694542"/>
    </source>
</evidence>
<dbReference type="InterPro" id="IPR039482">
    <property type="entry name" value="NYAP_N"/>
</dbReference>
<feature type="compositionally biased region" description="Basic and acidic residues" evidence="2">
    <location>
        <begin position="62"/>
        <end position="84"/>
    </location>
</feature>
<dbReference type="InterPro" id="IPR029353">
    <property type="entry name" value="NYAP_C"/>
</dbReference>
<name>A0A8C0T625_CANLF</name>
<dbReference type="PANTHER" id="PTHR22633">
    <property type="entry name" value="NEURONAL TYROSINE-PHOSPHORYLATED PHOSPHOINOSITIDE-3-KINASE ADAPTER 2-RELATED"/>
    <property type="match status" value="1"/>
</dbReference>
<feature type="region of interest" description="Disordered" evidence="2">
    <location>
        <begin position="98"/>
        <end position="244"/>
    </location>
</feature>
<keyword evidence="1" id="KW-0597">Phosphoprotein</keyword>
<proteinExistence type="predicted"/>
<dbReference type="Ensembl" id="ENSCAFT00040035888.1">
    <property type="protein sequence ID" value="ENSCAFP00040031264.1"/>
    <property type="gene ID" value="ENSCAFG00040019403.1"/>
</dbReference>
<dbReference type="Proteomes" id="UP000694542">
    <property type="component" value="Chromosome 25"/>
</dbReference>
<feature type="compositionally biased region" description="Polar residues" evidence="2">
    <location>
        <begin position="151"/>
        <end position="160"/>
    </location>
</feature>
<organism evidence="5 6">
    <name type="scientific">Canis lupus familiaris</name>
    <name type="common">Dog</name>
    <name type="synonym">Canis familiaris</name>
    <dbReference type="NCBI Taxonomy" id="9615"/>
    <lineage>
        <taxon>Eukaryota</taxon>
        <taxon>Metazoa</taxon>
        <taxon>Chordata</taxon>
        <taxon>Craniata</taxon>
        <taxon>Vertebrata</taxon>
        <taxon>Euteleostomi</taxon>
        <taxon>Mammalia</taxon>
        <taxon>Eutheria</taxon>
        <taxon>Laurasiatheria</taxon>
        <taxon>Carnivora</taxon>
        <taxon>Caniformia</taxon>
        <taxon>Canidae</taxon>
        <taxon>Canis</taxon>
    </lineage>
</organism>
<dbReference type="Pfam" id="PF15452">
    <property type="entry name" value="NYAP_C"/>
    <property type="match status" value="1"/>
</dbReference>
<dbReference type="GO" id="GO:0043491">
    <property type="term" value="P:phosphatidylinositol 3-kinase/protein kinase B signal transduction"/>
    <property type="evidence" value="ECO:0007669"/>
    <property type="project" value="InterPro"/>
</dbReference>
<dbReference type="InterPro" id="IPR026722">
    <property type="entry name" value="NYAP1/NYAP2"/>
</dbReference>
<dbReference type="Pfam" id="PF15439">
    <property type="entry name" value="NYAP_N"/>
    <property type="match status" value="1"/>
</dbReference>
<dbReference type="CTD" id="57624"/>
<dbReference type="RefSeq" id="XP_038429903.1">
    <property type="nucleotide sequence ID" value="XM_038573975.1"/>
</dbReference>
<feature type="compositionally biased region" description="Low complexity" evidence="2">
    <location>
        <begin position="411"/>
        <end position="422"/>
    </location>
</feature>
<dbReference type="RefSeq" id="XP_038429904.1">
    <property type="nucleotide sequence ID" value="XM_038573976.1"/>
</dbReference>
<evidence type="ECO:0000259" key="4">
    <source>
        <dbReference type="Pfam" id="PF15452"/>
    </source>
</evidence>
<evidence type="ECO:0000256" key="2">
    <source>
        <dbReference type="SAM" id="MobiDB-lite"/>
    </source>
</evidence>
<feature type="domain" description="Neuronal tyrosine-phosphorylated phosphoinositide-3-kinase adapter N-terminal" evidence="3">
    <location>
        <begin position="56"/>
        <end position="441"/>
    </location>
</feature>
<sequence>MIPSKMMSSNPEEDPLDTFLQYIEDMGMKAYDGLVIQNASDIARENDRLRNETNLAYLKEKNEKRRRQEEAIKRIGGDVGRGHEGSYAGKHFRMGFMTMPAPQDRLPHPCSGGFSVRSQSLHSVGGTDDDNSCGSRRQPPPKPKRDPSTKLSTSSETVNSAAAPGKSAKGPERPEVSTKPRPHSDEYSKKIPPPKPKRNPNTQLSTSFDETYIKKHGPRRTSLPRDPSLSQVSSPAGDPEEEEPVYIEMVGNILRDFRKEEDDQSEAVYEEMKYPIFDDLGPDPKCDLDHHSCSSQCATPTVPDSDVAKASVPCAPKGLLCDIPPPFPNLLSHRPPLLVFPPAPVQCSPNSDESPLTPLEVTKLPVLENVAYLKQQAGASPSSLPPHAPGHPKPDKEQPAALGAPGPPGPAAAAASASALSSSPPPPSALYRTQSPHGYPKSHSASPSPVSMGRSLTPLSLKRPPPYDAVHSGSLSRGPASVPPSAGRPVSQDGARMVNAAVNTYGAAPAAGASRSRTPTSPLEELTSLFTSGRSLLRKSSSGRRAKDPAEKSTEELKVRSHSTEPLPKLDSKERGHHGASSREPIKAQEWDGTPGPPVVTSRMGRCSVSPTLLAGNHSSEPKVSCKLGRSASTSGVPPPSVAPLRQASDLQQSQVACMQWFHGDHTMLEMIEKKRCLCKEIKARQKTEKGLCKQDSMPILPSWKKNAGAKKYSPPPYSKQQTVFWDTAI</sequence>
<feature type="compositionally biased region" description="Low complexity" evidence="2">
    <location>
        <begin position="499"/>
        <end position="519"/>
    </location>
</feature>
<dbReference type="GO" id="GO:0048812">
    <property type="term" value="P:neuron projection morphogenesis"/>
    <property type="evidence" value="ECO:0007669"/>
    <property type="project" value="InterPro"/>
</dbReference>
<feature type="region of interest" description="Disordered" evidence="2">
    <location>
        <begin position="62"/>
        <end position="86"/>
    </location>
</feature>
<dbReference type="RefSeq" id="XP_038429902.1">
    <property type="nucleotide sequence ID" value="XM_038573974.1"/>
</dbReference>
<feature type="domain" description="Neuronal tyrosine-phosphorylated phosphoinositide-3-kinase adapter C-terminal" evidence="4">
    <location>
        <begin position="480"/>
        <end position="730"/>
    </location>
</feature>
<dbReference type="GeneID" id="486147"/>